<dbReference type="PANTHER" id="PTHR43174">
    <property type="entry name" value="UDP-N-ACETYLGLUCOSAMINE 2-EPIMERASE"/>
    <property type="match status" value="1"/>
</dbReference>
<dbReference type="InterPro" id="IPR020004">
    <property type="entry name" value="UDP-GlcNAc_Epase"/>
</dbReference>
<name>A0ABP3PL79_9PROT</name>
<evidence type="ECO:0000313" key="2">
    <source>
        <dbReference type="EMBL" id="GAA0569573.1"/>
    </source>
</evidence>
<sequence>MIRKICIVTGTRAEYGGLRWVMEGIRSYAGLVLQVLVTGMHLSPEFGLTFHEIEGDGFSIDEKVEMLLSADTSTGIARSVGLGVMGIADALSRLKPDIVVLLGDRYELLAAATAALILRIPIAHLHGGEVTEGAFDDCIRHAVTKMSHLHFVAAEDYRRRVIQMGEDPERVYLVGGLGVDAITHADLLDRKALEAELGLELGAKSLMVTYHPVTRGDVDSTAEQQEVLAALSTLKDVTLIFTASNADTGGRELAGDIKQFVATHPRAKSFVSLGQQRYLSCLKHVDGVVGNSSSGLCEAPTFNIGTVNIGARQDGRLRAQSVIDCEPERGAITAAIQKLYSADFQRMLKAGVTNPYGDGGASKKIVEVLANVPLEKLLHKSFRDQV</sequence>
<accession>A0ABP3PL79</accession>
<comment type="caution">
    <text evidence="2">The sequence shown here is derived from an EMBL/GenBank/DDBJ whole genome shotgun (WGS) entry which is preliminary data.</text>
</comment>
<dbReference type="EMBL" id="BAAADD010000004">
    <property type="protein sequence ID" value="GAA0569573.1"/>
    <property type="molecule type" value="Genomic_DNA"/>
</dbReference>
<feature type="domain" description="UDP-N-acetylglucosamine 2-epimerase" evidence="1">
    <location>
        <begin position="30"/>
        <end position="369"/>
    </location>
</feature>
<gene>
    <name evidence="2" type="primary">neuC</name>
    <name evidence="2" type="ORF">GCM10008942_17860</name>
</gene>
<dbReference type="NCBIfam" id="TIGR03568">
    <property type="entry name" value="NeuC_NnaA"/>
    <property type="match status" value="1"/>
</dbReference>
<dbReference type="RefSeq" id="WP_166929607.1">
    <property type="nucleotide sequence ID" value="NZ_BAAADD010000004.1"/>
</dbReference>
<reference evidence="3" key="1">
    <citation type="journal article" date="2019" name="Int. J. Syst. Evol. Microbiol.">
        <title>The Global Catalogue of Microorganisms (GCM) 10K type strain sequencing project: providing services to taxonomists for standard genome sequencing and annotation.</title>
        <authorList>
            <consortium name="The Broad Institute Genomics Platform"/>
            <consortium name="The Broad Institute Genome Sequencing Center for Infectious Disease"/>
            <person name="Wu L."/>
            <person name="Ma J."/>
        </authorList>
    </citation>
    <scope>NUCLEOTIDE SEQUENCE [LARGE SCALE GENOMIC DNA]</scope>
    <source>
        <strain evidence="3">JCM 15089</strain>
    </source>
</reference>
<evidence type="ECO:0000259" key="1">
    <source>
        <dbReference type="Pfam" id="PF02350"/>
    </source>
</evidence>
<dbReference type="Proteomes" id="UP001499951">
    <property type="component" value="Unassembled WGS sequence"/>
</dbReference>
<organism evidence="2 3">
    <name type="scientific">Rhizomicrobium electricum</name>
    <dbReference type="NCBI Taxonomy" id="480070"/>
    <lineage>
        <taxon>Bacteria</taxon>
        <taxon>Pseudomonadati</taxon>
        <taxon>Pseudomonadota</taxon>
        <taxon>Alphaproteobacteria</taxon>
        <taxon>Micropepsales</taxon>
        <taxon>Micropepsaceae</taxon>
        <taxon>Rhizomicrobium</taxon>
    </lineage>
</organism>
<dbReference type="Pfam" id="PF02350">
    <property type="entry name" value="Epimerase_2"/>
    <property type="match status" value="1"/>
</dbReference>
<evidence type="ECO:0000313" key="3">
    <source>
        <dbReference type="Proteomes" id="UP001499951"/>
    </source>
</evidence>
<proteinExistence type="predicted"/>
<dbReference type="SUPFAM" id="SSF53756">
    <property type="entry name" value="UDP-Glycosyltransferase/glycogen phosphorylase"/>
    <property type="match status" value="1"/>
</dbReference>
<keyword evidence="3" id="KW-1185">Reference proteome</keyword>
<dbReference type="InterPro" id="IPR003331">
    <property type="entry name" value="UDP_GlcNAc_Epimerase_2_dom"/>
</dbReference>
<dbReference type="PANTHER" id="PTHR43174:SF3">
    <property type="entry name" value="UDP-N-ACETYLGLUCOSAMINE 2-EPIMERASE"/>
    <property type="match status" value="1"/>
</dbReference>
<protein>
    <submittedName>
        <fullName evidence="2">UDP-N-acetylglucosamine 2-epimerase</fullName>
    </submittedName>
</protein>
<dbReference type="CDD" id="cd03786">
    <property type="entry name" value="GTB_UDP-GlcNAc_2-Epimerase"/>
    <property type="match status" value="1"/>
</dbReference>
<dbReference type="InterPro" id="IPR029767">
    <property type="entry name" value="WecB-like"/>
</dbReference>
<dbReference type="Gene3D" id="3.40.50.2000">
    <property type="entry name" value="Glycogen Phosphorylase B"/>
    <property type="match status" value="2"/>
</dbReference>